<name>A0ABR8JIF9_9BACT</name>
<feature type="transmembrane region" description="Helical" evidence="1">
    <location>
        <begin position="45"/>
        <end position="65"/>
    </location>
</feature>
<keyword evidence="3" id="KW-1185">Reference proteome</keyword>
<dbReference type="Proteomes" id="UP000642468">
    <property type="component" value="Unassembled WGS sequence"/>
</dbReference>
<protein>
    <recommendedName>
        <fullName evidence="4">DUF4199 domain-containing protein</fullName>
    </recommendedName>
</protein>
<feature type="transmembrane region" description="Helical" evidence="1">
    <location>
        <begin position="151"/>
        <end position="169"/>
    </location>
</feature>
<accession>A0ABR8JIF9</accession>
<keyword evidence="1" id="KW-0812">Transmembrane</keyword>
<evidence type="ECO:0008006" key="4">
    <source>
        <dbReference type="Google" id="ProtNLM"/>
    </source>
</evidence>
<organism evidence="2 3">
    <name type="scientific">Hymenobacter duratus</name>
    <dbReference type="NCBI Taxonomy" id="2771356"/>
    <lineage>
        <taxon>Bacteria</taxon>
        <taxon>Pseudomonadati</taxon>
        <taxon>Bacteroidota</taxon>
        <taxon>Cytophagia</taxon>
        <taxon>Cytophagales</taxon>
        <taxon>Hymenobacteraceae</taxon>
        <taxon>Hymenobacter</taxon>
    </lineage>
</organism>
<sequence>MKKDLLFPLLTWSLLTSLVYLAMLYAVFYNWMDADTGLFRDDKMILLPVVPGLLMLLAEGLLHTFPIYQHRAEAFRNHLNPVKGIWLLLVLSLGTLVFCFSLDLLYCQFVDASIPQTYAETVAQMSLKGGRVPDDSVVRSFAQLPFFAQNIFMNIISIILGNVLALMIGRSIAKPLVPQLT</sequence>
<dbReference type="RefSeq" id="WP_190784161.1">
    <property type="nucleotide sequence ID" value="NZ_JACWZZ010000002.1"/>
</dbReference>
<dbReference type="EMBL" id="JACWZZ010000002">
    <property type="protein sequence ID" value="MBD2715127.1"/>
    <property type="molecule type" value="Genomic_DNA"/>
</dbReference>
<evidence type="ECO:0000313" key="2">
    <source>
        <dbReference type="EMBL" id="MBD2715127.1"/>
    </source>
</evidence>
<evidence type="ECO:0000313" key="3">
    <source>
        <dbReference type="Proteomes" id="UP000642468"/>
    </source>
</evidence>
<gene>
    <name evidence="2" type="ORF">IC231_08765</name>
</gene>
<keyword evidence="1" id="KW-0472">Membrane</keyword>
<proteinExistence type="predicted"/>
<evidence type="ECO:0000256" key="1">
    <source>
        <dbReference type="SAM" id="Phobius"/>
    </source>
</evidence>
<reference evidence="2 3" key="1">
    <citation type="submission" date="2020-09" db="EMBL/GenBank/DDBJ databases">
        <authorList>
            <person name="Kim M.K."/>
        </authorList>
    </citation>
    <scope>NUCLEOTIDE SEQUENCE [LARGE SCALE GENOMIC DNA]</scope>
    <source>
        <strain evidence="2 3">BT646</strain>
    </source>
</reference>
<keyword evidence="1" id="KW-1133">Transmembrane helix</keyword>
<comment type="caution">
    <text evidence="2">The sequence shown here is derived from an EMBL/GenBank/DDBJ whole genome shotgun (WGS) entry which is preliminary data.</text>
</comment>
<feature type="transmembrane region" description="Helical" evidence="1">
    <location>
        <begin position="85"/>
        <end position="106"/>
    </location>
</feature>